<proteinExistence type="predicted"/>
<gene>
    <name evidence="1" type="ORF">O6H91_02G133700</name>
</gene>
<dbReference type="Proteomes" id="UP001162992">
    <property type="component" value="Chromosome 2"/>
</dbReference>
<reference evidence="2" key="1">
    <citation type="journal article" date="2024" name="Proc. Natl. Acad. Sci. U.S.A.">
        <title>Extraordinary preservation of gene collinearity over three hundred million years revealed in homosporous lycophytes.</title>
        <authorList>
            <person name="Li C."/>
            <person name="Wickell D."/>
            <person name="Kuo L.Y."/>
            <person name="Chen X."/>
            <person name="Nie B."/>
            <person name="Liao X."/>
            <person name="Peng D."/>
            <person name="Ji J."/>
            <person name="Jenkins J."/>
            <person name="Williams M."/>
            <person name="Shu S."/>
            <person name="Plott C."/>
            <person name="Barry K."/>
            <person name="Rajasekar S."/>
            <person name="Grimwood J."/>
            <person name="Han X."/>
            <person name="Sun S."/>
            <person name="Hou Z."/>
            <person name="He W."/>
            <person name="Dai G."/>
            <person name="Sun C."/>
            <person name="Schmutz J."/>
            <person name="Leebens-Mack J.H."/>
            <person name="Li F.W."/>
            <person name="Wang L."/>
        </authorList>
    </citation>
    <scope>NUCLEOTIDE SEQUENCE [LARGE SCALE GENOMIC DNA]</scope>
    <source>
        <strain evidence="2">cv. PW_Plant_1</strain>
    </source>
</reference>
<keyword evidence="2" id="KW-1185">Reference proteome</keyword>
<organism evidence="1 2">
    <name type="scientific">Diphasiastrum complanatum</name>
    <name type="common">Issler's clubmoss</name>
    <name type="synonym">Lycopodium complanatum</name>
    <dbReference type="NCBI Taxonomy" id="34168"/>
    <lineage>
        <taxon>Eukaryota</taxon>
        <taxon>Viridiplantae</taxon>
        <taxon>Streptophyta</taxon>
        <taxon>Embryophyta</taxon>
        <taxon>Tracheophyta</taxon>
        <taxon>Lycopodiopsida</taxon>
        <taxon>Lycopodiales</taxon>
        <taxon>Lycopodiaceae</taxon>
        <taxon>Lycopodioideae</taxon>
        <taxon>Diphasiastrum</taxon>
    </lineage>
</organism>
<dbReference type="EMBL" id="CM055093">
    <property type="protein sequence ID" value="KAJ7567151.1"/>
    <property type="molecule type" value="Genomic_DNA"/>
</dbReference>
<protein>
    <submittedName>
        <fullName evidence="1">Uncharacterized protein</fullName>
    </submittedName>
</protein>
<name>A0ACC2EKY6_DIPCM</name>
<evidence type="ECO:0000313" key="1">
    <source>
        <dbReference type="EMBL" id="KAJ7567151.1"/>
    </source>
</evidence>
<evidence type="ECO:0000313" key="2">
    <source>
        <dbReference type="Proteomes" id="UP001162992"/>
    </source>
</evidence>
<comment type="caution">
    <text evidence="1">The sequence shown here is derived from an EMBL/GenBank/DDBJ whole genome shotgun (WGS) entry which is preliminary data.</text>
</comment>
<accession>A0ACC2EKY6</accession>
<sequence>MSAIQKLHDVCKASFSLLGAVPSPPAIQTVRNALDNIECADVGLDWKEAQQDDDGFGYYGLVKGCRGRLSAMVPRWAQPITYLHLYEKENFFSMGIFCLPTSAAIPLHNHPGMTVFSRLLYGSMHVRSYDWVNPFSELSGDASTPRLAKLVADHVLTAPCESAVLFPASGGNIHAFTALTPCAVLDVLTPPYSPIDARHCIYYRESKFCGYPHDSTESEQELDLQEPIYVWLEESQPSSDDFVIQEGFYKGPKIKP</sequence>